<evidence type="ECO:0000313" key="1">
    <source>
        <dbReference type="EMBL" id="BBI23490.1"/>
    </source>
</evidence>
<accession>A0AAD1G4F7</accession>
<organism evidence="1 2">
    <name type="scientific">Helicobacter pylori</name>
    <name type="common">Campylobacter pylori</name>
    <dbReference type="NCBI Taxonomy" id="210"/>
    <lineage>
        <taxon>Bacteria</taxon>
        <taxon>Pseudomonadati</taxon>
        <taxon>Campylobacterota</taxon>
        <taxon>Epsilonproteobacteria</taxon>
        <taxon>Campylobacterales</taxon>
        <taxon>Helicobacteraceae</taxon>
        <taxon>Helicobacter</taxon>
    </lineage>
</organism>
<gene>
    <name evidence="1" type="ORF">HPATCC43504_01555</name>
</gene>
<reference evidence="1 2" key="1">
    <citation type="submission" date="2016-08" db="EMBL/GenBank/DDBJ databases">
        <title>Whole genome shotgun sequence of Helicobacter pylori strain ATCC43504.</title>
        <authorList>
            <person name="Mimuro H."/>
            <person name="Ogura Y."/>
            <person name="Katsura K."/>
            <person name="Hayashi T."/>
        </authorList>
    </citation>
    <scope>NUCLEOTIDE SEQUENCE [LARGE SCALE GENOMIC DNA]</scope>
    <source>
        <strain evidence="2">ATCC 43504</strain>
    </source>
</reference>
<evidence type="ECO:0000313" key="2">
    <source>
        <dbReference type="Proteomes" id="UP000289281"/>
    </source>
</evidence>
<dbReference type="Proteomes" id="UP000289281">
    <property type="component" value="Chromosome"/>
</dbReference>
<dbReference type="AlphaFoldDB" id="A0AAD1G4F7"/>
<protein>
    <submittedName>
        <fullName evidence="1">Uncharacterized protein</fullName>
    </submittedName>
</protein>
<proteinExistence type="predicted"/>
<dbReference type="EMBL" id="AP017632">
    <property type="protein sequence ID" value="BBI23490.1"/>
    <property type="molecule type" value="Genomic_DNA"/>
</dbReference>
<dbReference type="RefSeq" id="WP_231952848.1">
    <property type="nucleotide sequence ID" value="NZ_AP017632.1"/>
</dbReference>
<sequence length="50" mass="6061">MLKNPLKTLLDILINRFTKERLVTLILQNDEKLLTFMLEHENADDQKRFF</sequence>
<name>A0AAD1G4F7_HELPX</name>